<dbReference type="Gene3D" id="1.10.260.40">
    <property type="entry name" value="lambda repressor-like DNA-binding domains"/>
    <property type="match status" value="1"/>
</dbReference>
<comment type="caution">
    <text evidence="5">The sequence shown here is derived from an EMBL/GenBank/DDBJ whole genome shotgun (WGS) entry which is preliminary data.</text>
</comment>
<gene>
    <name evidence="5" type="ORF">H9741_04240</name>
</gene>
<dbReference type="InterPro" id="IPR028082">
    <property type="entry name" value="Peripla_BP_I"/>
</dbReference>
<accession>A0A9D2AF95</accession>
<feature type="domain" description="HTH lacI-type" evidence="4">
    <location>
        <begin position="1"/>
        <end position="54"/>
    </location>
</feature>
<dbReference type="GO" id="GO:0003700">
    <property type="term" value="F:DNA-binding transcription factor activity"/>
    <property type="evidence" value="ECO:0007669"/>
    <property type="project" value="TreeGrafter"/>
</dbReference>
<dbReference type="InterPro" id="IPR001761">
    <property type="entry name" value="Peripla_BP/Lac1_sug-bd_dom"/>
</dbReference>
<reference evidence="5" key="2">
    <citation type="submission" date="2021-04" db="EMBL/GenBank/DDBJ databases">
        <authorList>
            <person name="Gilroy R."/>
        </authorList>
    </citation>
    <scope>NUCLEOTIDE SEQUENCE</scope>
    <source>
        <strain evidence="5">811</strain>
    </source>
</reference>
<evidence type="ECO:0000259" key="4">
    <source>
        <dbReference type="PROSITE" id="PS50932"/>
    </source>
</evidence>
<proteinExistence type="predicted"/>
<dbReference type="SUPFAM" id="SSF47413">
    <property type="entry name" value="lambda repressor-like DNA-binding domains"/>
    <property type="match status" value="1"/>
</dbReference>
<dbReference type="InterPro" id="IPR000843">
    <property type="entry name" value="HTH_LacI"/>
</dbReference>
<reference evidence="5" key="1">
    <citation type="journal article" date="2021" name="PeerJ">
        <title>Extensive microbial diversity within the chicken gut microbiome revealed by metagenomics and culture.</title>
        <authorList>
            <person name="Gilroy R."/>
            <person name="Ravi A."/>
            <person name="Getino M."/>
            <person name="Pursley I."/>
            <person name="Horton D.L."/>
            <person name="Alikhan N.F."/>
            <person name="Baker D."/>
            <person name="Gharbi K."/>
            <person name="Hall N."/>
            <person name="Watson M."/>
            <person name="Adriaenssens E.M."/>
            <person name="Foster-Nyarko E."/>
            <person name="Jarju S."/>
            <person name="Secka A."/>
            <person name="Antonio M."/>
            <person name="Oren A."/>
            <person name="Chaudhuri R.R."/>
            <person name="La Ragione R."/>
            <person name="Hildebrand F."/>
            <person name="Pallen M.J."/>
        </authorList>
    </citation>
    <scope>NUCLEOTIDE SEQUENCE</scope>
    <source>
        <strain evidence="5">811</strain>
    </source>
</reference>
<dbReference type="GO" id="GO:0000976">
    <property type="term" value="F:transcription cis-regulatory region binding"/>
    <property type="evidence" value="ECO:0007669"/>
    <property type="project" value="TreeGrafter"/>
</dbReference>
<dbReference type="PROSITE" id="PS00356">
    <property type="entry name" value="HTH_LACI_1"/>
    <property type="match status" value="1"/>
</dbReference>
<dbReference type="Pfam" id="PF00532">
    <property type="entry name" value="Peripla_BP_1"/>
    <property type="match status" value="1"/>
</dbReference>
<keyword evidence="1" id="KW-0805">Transcription regulation</keyword>
<dbReference type="PANTHER" id="PTHR30146">
    <property type="entry name" value="LACI-RELATED TRANSCRIPTIONAL REPRESSOR"/>
    <property type="match status" value="1"/>
</dbReference>
<name>A0A9D2AF95_9FIRM</name>
<evidence type="ECO:0000313" key="5">
    <source>
        <dbReference type="EMBL" id="HIX07658.1"/>
    </source>
</evidence>
<dbReference type="SUPFAM" id="SSF53822">
    <property type="entry name" value="Periplasmic binding protein-like I"/>
    <property type="match status" value="1"/>
</dbReference>
<sequence>MNIEEIAKMAGVSRTTVSRFLNGGYVAEEKKERIGKVIEETGYRPSVQAQSLRTKKSRQIGVILPKINSDSISEMVEGISSVLGEKGYFLLLANTENNEKAELNYLDIFSRNKVDGIILIGTVMTEAHREAFSSLTIPFVLAAQQADGVSCVYYDDYGAAYALTNLLLDKGSAIGYIGVREDDKAAGYNRKHGFLAALNERGIRFDPSYGEVALFSMQSGYEQASELFARHPEIDSLFCATDHIAAGALLYLKGAGKSVPEQVRVAGVGDGKISRVTSPTLTSAHLYYNECGKKAAQILLERIAGEVPVQEIRLGYQIVERESTR</sequence>
<dbReference type="CDD" id="cd01542">
    <property type="entry name" value="PBP1_TreR-like"/>
    <property type="match status" value="1"/>
</dbReference>
<evidence type="ECO:0000256" key="1">
    <source>
        <dbReference type="ARBA" id="ARBA00023015"/>
    </source>
</evidence>
<evidence type="ECO:0000313" key="6">
    <source>
        <dbReference type="Proteomes" id="UP000824204"/>
    </source>
</evidence>
<dbReference type="PANTHER" id="PTHR30146:SF146">
    <property type="entry name" value="HTH-TYPE TRANSCRIPTIONAL REGULATOR TRER"/>
    <property type="match status" value="1"/>
</dbReference>
<organism evidence="5 6">
    <name type="scientific">Candidatus Borkfalkia faecipullorum</name>
    <dbReference type="NCBI Taxonomy" id="2838510"/>
    <lineage>
        <taxon>Bacteria</taxon>
        <taxon>Bacillati</taxon>
        <taxon>Bacillota</taxon>
        <taxon>Clostridia</taxon>
        <taxon>Christensenellales</taxon>
        <taxon>Christensenellaceae</taxon>
        <taxon>Candidatus Borkfalkia</taxon>
    </lineage>
</organism>
<dbReference type="PROSITE" id="PS50932">
    <property type="entry name" value="HTH_LACI_2"/>
    <property type="match status" value="1"/>
</dbReference>
<dbReference type="Gene3D" id="3.40.50.2300">
    <property type="match status" value="2"/>
</dbReference>
<keyword evidence="2 5" id="KW-0238">DNA-binding</keyword>
<dbReference type="SMART" id="SM00354">
    <property type="entry name" value="HTH_LACI"/>
    <property type="match status" value="1"/>
</dbReference>
<evidence type="ECO:0000256" key="2">
    <source>
        <dbReference type="ARBA" id="ARBA00023125"/>
    </source>
</evidence>
<evidence type="ECO:0000256" key="3">
    <source>
        <dbReference type="ARBA" id="ARBA00023163"/>
    </source>
</evidence>
<dbReference type="Proteomes" id="UP000824204">
    <property type="component" value="Unassembled WGS sequence"/>
</dbReference>
<dbReference type="EMBL" id="DXFX01000054">
    <property type="protein sequence ID" value="HIX07658.1"/>
    <property type="molecule type" value="Genomic_DNA"/>
</dbReference>
<dbReference type="CDD" id="cd01392">
    <property type="entry name" value="HTH_LacI"/>
    <property type="match status" value="1"/>
</dbReference>
<keyword evidence="3" id="KW-0804">Transcription</keyword>
<protein>
    <submittedName>
        <fullName evidence="5">LacI family DNA-binding transcriptional regulator</fullName>
    </submittedName>
</protein>
<dbReference type="Pfam" id="PF00356">
    <property type="entry name" value="LacI"/>
    <property type="match status" value="1"/>
</dbReference>
<dbReference type="InterPro" id="IPR010982">
    <property type="entry name" value="Lambda_DNA-bd_dom_sf"/>
</dbReference>
<dbReference type="AlphaFoldDB" id="A0A9D2AF95"/>